<dbReference type="GO" id="GO:0000287">
    <property type="term" value="F:magnesium ion binding"/>
    <property type="evidence" value="ECO:0007669"/>
    <property type="project" value="UniProtKB-UniRule"/>
</dbReference>
<dbReference type="InterPro" id="IPR027408">
    <property type="entry name" value="PNPase/RNase_PH_dom_sf"/>
</dbReference>
<dbReference type="Proteomes" id="UP000321857">
    <property type="component" value="Chromosome"/>
</dbReference>
<dbReference type="SUPFAM" id="SSF55666">
    <property type="entry name" value="Ribonuclease PH domain 2-like"/>
    <property type="match status" value="2"/>
</dbReference>
<keyword evidence="2 8" id="KW-0963">Cytoplasm</keyword>
<dbReference type="CDD" id="cd02393">
    <property type="entry name" value="KH-I_PNPase"/>
    <property type="match status" value="1"/>
</dbReference>
<dbReference type="GO" id="GO:0000175">
    <property type="term" value="F:3'-5'-RNA exonuclease activity"/>
    <property type="evidence" value="ECO:0007669"/>
    <property type="project" value="TreeGrafter"/>
</dbReference>
<dbReference type="SMART" id="SM00322">
    <property type="entry name" value="KH"/>
    <property type="match status" value="1"/>
</dbReference>
<dbReference type="FunFam" id="3.30.1370.10:FF:000001">
    <property type="entry name" value="Polyribonucleotide nucleotidyltransferase"/>
    <property type="match status" value="1"/>
</dbReference>
<accession>A0A516ISU2</accession>
<dbReference type="Pfam" id="PF00013">
    <property type="entry name" value="KH_1"/>
    <property type="match status" value="1"/>
</dbReference>
<proteinExistence type="inferred from homology"/>
<dbReference type="EMBL" id="CP041659">
    <property type="protein sequence ID" value="QDP19957.1"/>
    <property type="molecule type" value="Genomic_DNA"/>
</dbReference>
<evidence type="ECO:0000256" key="9">
    <source>
        <dbReference type="SAM" id="MobiDB-lite"/>
    </source>
</evidence>
<comment type="subcellular location">
    <subcellularLocation>
        <location evidence="8">Cytoplasm</location>
    </subcellularLocation>
</comment>
<dbReference type="CDD" id="cd11363">
    <property type="entry name" value="RNase_PH_PNPase_1"/>
    <property type="match status" value="1"/>
</dbReference>
<dbReference type="InterPro" id="IPR020568">
    <property type="entry name" value="Ribosomal_Su5_D2-typ_SF"/>
</dbReference>
<dbReference type="InterPro" id="IPR036612">
    <property type="entry name" value="KH_dom_type_1_sf"/>
</dbReference>
<dbReference type="KEGG" id="sxa:FMM02_08315"/>
<evidence type="ECO:0000256" key="2">
    <source>
        <dbReference type="ARBA" id="ARBA00022490"/>
    </source>
</evidence>
<comment type="function">
    <text evidence="8">Involved in mRNA degradation. Catalyzes the phosphorolysis of single-stranded polyribonucleotides processively in the 3'- to 5'-direction.</text>
</comment>
<evidence type="ECO:0000256" key="8">
    <source>
        <dbReference type="HAMAP-Rule" id="MF_01595"/>
    </source>
</evidence>
<dbReference type="GO" id="GO:0006396">
    <property type="term" value="P:RNA processing"/>
    <property type="evidence" value="ECO:0007669"/>
    <property type="project" value="InterPro"/>
</dbReference>
<dbReference type="GO" id="GO:0003723">
    <property type="term" value="F:RNA binding"/>
    <property type="evidence" value="ECO:0007669"/>
    <property type="project" value="UniProtKB-UniRule"/>
</dbReference>
<dbReference type="Gene3D" id="3.30.230.70">
    <property type="entry name" value="GHMP Kinase, N-terminal domain"/>
    <property type="match status" value="2"/>
</dbReference>
<dbReference type="FunFam" id="3.30.230.70:FF:000001">
    <property type="entry name" value="Polyribonucleotide nucleotidyltransferase"/>
    <property type="match status" value="1"/>
</dbReference>
<dbReference type="SUPFAM" id="SSF54211">
    <property type="entry name" value="Ribosomal protein S5 domain 2-like"/>
    <property type="match status" value="2"/>
</dbReference>
<keyword evidence="5 8" id="KW-0479">Metal-binding</keyword>
<dbReference type="PROSITE" id="PS50126">
    <property type="entry name" value="S1"/>
    <property type="match status" value="1"/>
</dbReference>
<feature type="region of interest" description="Disordered" evidence="9">
    <location>
        <begin position="690"/>
        <end position="788"/>
    </location>
</feature>
<dbReference type="InterPro" id="IPR012340">
    <property type="entry name" value="NA-bd_OB-fold"/>
</dbReference>
<evidence type="ECO:0000256" key="3">
    <source>
        <dbReference type="ARBA" id="ARBA00022679"/>
    </source>
</evidence>
<dbReference type="CDD" id="cd04472">
    <property type="entry name" value="S1_PNPase"/>
    <property type="match status" value="1"/>
</dbReference>
<dbReference type="EC" id="2.7.7.8" evidence="8"/>
<dbReference type="GO" id="GO:0005829">
    <property type="term" value="C:cytosol"/>
    <property type="evidence" value="ECO:0007669"/>
    <property type="project" value="TreeGrafter"/>
</dbReference>
<evidence type="ECO:0000313" key="11">
    <source>
        <dbReference type="EMBL" id="QDP19957.1"/>
    </source>
</evidence>
<dbReference type="InterPro" id="IPR015847">
    <property type="entry name" value="ExoRNase_PH_dom2"/>
</dbReference>
<dbReference type="Pfam" id="PF01138">
    <property type="entry name" value="RNase_PH"/>
    <property type="match status" value="2"/>
</dbReference>
<protein>
    <recommendedName>
        <fullName evidence="8">Polyribonucleotide nucleotidyltransferase</fullName>
        <ecNumber evidence="8">2.7.7.8</ecNumber>
    </recommendedName>
    <alternativeName>
        <fullName evidence="8">Polynucleotide phosphorylase</fullName>
        <shortName evidence="8">PNPase</shortName>
    </alternativeName>
</protein>
<keyword evidence="7 8" id="KW-0694">RNA-binding</keyword>
<dbReference type="InterPro" id="IPR001247">
    <property type="entry name" value="ExoRNase_PH_dom1"/>
</dbReference>
<dbReference type="PANTHER" id="PTHR11252:SF0">
    <property type="entry name" value="POLYRIBONUCLEOTIDE NUCLEOTIDYLTRANSFERASE 1, MITOCHONDRIAL"/>
    <property type="match status" value="1"/>
</dbReference>
<dbReference type="CDD" id="cd11364">
    <property type="entry name" value="RNase_PH_PNPase_2"/>
    <property type="match status" value="1"/>
</dbReference>
<dbReference type="PIRSF" id="PIRSF005499">
    <property type="entry name" value="PNPase"/>
    <property type="match status" value="1"/>
</dbReference>
<dbReference type="Gene3D" id="3.30.1370.10">
    <property type="entry name" value="K Homology domain, type 1"/>
    <property type="match status" value="1"/>
</dbReference>
<dbReference type="AlphaFoldDB" id="A0A516ISU2"/>
<dbReference type="InterPro" id="IPR036456">
    <property type="entry name" value="PNPase_PH_RNA-bd_sf"/>
</dbReference>
<evidence type="ECO:0000256" key="1">
    <source>
        <dbReference type="ARBA" id="ARBA00007404"/>
    </source>
</evidence>
<gene>
    <name evidence="8 11" type="primary">pnp</name>
    <name evidence="11" type="ORF">FMM02_08315</name>
</gene>
<dbReference type="Pfam" id="PF00575">
    <property type="entry name" value="S1"/>
    <property type="match status" value="1"/>
</dbReference>
<organism evidence="11 12">
    <name type="scientific">Sphingomonas xanthus</name>
    <dbReference type="NCBI Taxonomy" id="2594473"/>
    <lineage>
        <taxon>Bacteria</taxon>
        <taxon>Pseudomonadati</taxon>
        <taxon>Pseudomonadota</taxon>
        <taxon>Alphaproteobacteria</taxon>
        <taxon>Sphingomonadales</taxon>
        <taxon>Sphingomonadaceae</taxon>
        <taxon>Sphingomonas</taxon>
    </lineage>
</organism>
<dbReference type="InterPro" id="IPR015848">
    <property type="entry name" value="PNPase_PH_RNA-bd_bac/org-type"/>
</dbReference>
<evidence type="ECO:0000313" key="12">
    <source>
        <dbReference type="Proteomes" id="UP000321857"/>
    </source>
</evidence>
<dbReference type="NCBIfam" id="NF008805">
    <property type="entry name" value="PRK11824.1"/>
    <property type="match status" value="1"/>
</dbReference>
<evidence type="ECO:0000259" key="10">
    <source>
        <dbReference type="PROSITE" id="PS50126"/>
    </source>
</evidence>
<keyword evidence="4 8" id="KW-0548">Nucleotidyltransferase</keyword>
<dbReference type="GO" id="GO:0006402">
    <property type="term" value="P:mRNA catabolic process"/>
    <property type="evidence" value="ECO:0007669"/>
    <property type="project" value="UniProtKB-UniRule"/>
</dbReference>
<sequence length="788" mass="85336">MFDIKTQEIELGGKTLKLETGRVARQADGAVLATLGETVVLCAVTAAKSVKPGQDFFPLTVHYQEKFSAAGRIPGGFFKRERGATEKETLTSRLIDRPIRPLFPEGFYNEVLVIAQVLSYDGENEPDILAMIAASAALTISGVPFMGPIGAARVGYKDGDYILNPTQTEIAEGDLDLVVAGTPNAVMMVESEANELSEDVMLGAVMFAHAASKKICDAIIKLAEKAAKDPWELDLLEDSGETKAKLKGVIGADLEAAYKLTNKQERQTAINAAREKARNAFADLAESDPAAYLGTLKLVKKLEADVVRTAIIKEGRRIDGRDTKTVRPIEAMVGFLPRAHGSALFTRGETQAICTTTLGTKDAEQMIDGLDGLSYSRFMLHYNFPPYSVGEVGRFGAPGRREVGHGKLAWRALHPMLPSAEEFPYTIRVLSDITESNGSSSMATVCGGSLSMMDAGVPLKRPVAGIAMGLILEGKDFAVISDILGDEDHLGDMDFKVAGTSEGITSLQMDIKVAGITEEIMKVALAQAKDGRAHILGEMSKALGETRTELSAHAPRIETMQIAKDKIREVIGTGGKVIREIVATTGAKVDIDDEGLIKISSSDLSQIEAARNWITGIVAEPEVGTVYTGKVASIVDFGAFVTFMPGKDGLVHVSEIKNERVEKVADVLTEGQEVKVKLLEVDPRGKVRLSMRLVDQETGAELEDTRPPREQRDDRGPRGDRGDRGPRRDRGDRGDRGPRRDRDDRGPRGEGRGDRGDRGPRRERSDNRNDDNGPAPEFAPAFLNRDDD</sequence>
<feature type="compositionally biased region" description="Basic and acidic residues" evidence="9">
    <location>
        <begin position="703"/>
        <end position="771"/>
    </location>
</feature>
<dbReference type="FunFam" id="2.40.50.140:FF:000107">
    <property type="entry name" value="Polyribonucleotide nucleotidyltransferase"/>
    <property type="match status" value="1"/>
</dbReference>
<comment type="similarity">
    <text evidence="1 8">Belongs to the polyribonucleotide nucleotidyltransferase family.</text>
</comment>
<dbReference type="PROSITE" id="PS50084">
    <property type="entry name" value="KH_TYPE_1"/>
    <property type="match status" value="1"/>
</dbReference>
<dbReference type="GO" id="GO:0004654">
    <property type="term" value="F:polyribonucleotide nucleotidyltransferase activity"/>
    <property type="evidence" value="ECO:0007669"/>
    <property type="project" value="UniProtKB-UniRule"/>
</dbReference>
<comment type="catalytic activity">
    <reaction evidence="8">
        <text>RNA(n+1) + phosphate = RNA(n) + a ribonucleoside 5'-diphosphate</text>
        <dbReference type="Rhea" id="RHEA:22096"/>
        <dbReference type="Rhea" id="RHEA-COMP:14527"/>
        <dbReference type="Rhea" id="RHEA-COMP:17342"/>
        <dbReference type="ChEBI" id="CHEBI:43474"/>
        <dbReference type="ChEBI" id="CHEBI:57930"/>
        <dbReference type="ChEBI" id="CHEBI:140395"/>
        <dbReference type="EC" id="2.7.7.8"/>
    </reaction>
</comment>
<dbReference type="SUPFAM" id="SSF46915">
    <property type="entry name" value="Polynucleotide phosphorylase/guanosine pentaphosphate synthase (PNPase/GPSI), domain 3"/>
    <property type="match status" value="1"/>
</dbReference>
<keyword evidence="3 8" id="KW-0808">Transferase</keyword>
<dbReference type="InterPro" id="IPR004088">
    <property type="entry name" value="KH_dom_type_1"/>
</dbReference>
<dbReference type="NCBIfam" id="TIGR03591">
    <property type="entry name" value="polynuc_phos"/>
    <property type="match status" value="1"/>
</dbReference>
<dbReference type="FunFam" id="3.30.230.70:FF:000002">
    <property type="entry name" value="Polyribonucleotide nucleotidyltransferase"/>
    <property type="match status" value="1"/>
</dbReference>
<dbReference type="Gene3D" id="2.40.50.140">
    <property type="entry name" value="Nucleic acid-binding proteins"/>
    <property type="match status" value="1"/>
</dbReference>
<evidence type="ECO:0000256" key="5">
    <source>
        <dbReference type="ARBA" id="ARBA00022723"/>
    </source>
</evidence>
<keyword evidence="6 8" id="KW-0460">Magnesium</keyword>
<name>A0A516ISU2_9SPHN</name>
<comment type="cofactor">
    <cofactor evidence="8">
        <name>Mg(2+)</name>
        <dbReference type="ChEBI" id="CHEBI:18420"/>
    </cofactor>
</comment>
<dbReference type="SUPFAM" id="SSF54791">
    <property type="entry name" value="Eukaryotic type KH-domain (KH-domain type I)"/>
    <property type="match status" value="1"/>
</dbReference>
<dbReference type="InterPro" id="IPR003029">
    <property type="entry name" value="S1_domain"/>
</dbReference>
<dbReference type="OrthoDB" id="9804305at2"/>
<evidence type="ECO:0000256" key="6">
    <source>
        <dbReference type="ARBA" id="ARBA00022842"/>
    </source>
</evidence>
<dbReference type="SUPFAM" id="SSF50249">
    <property type="entry name" value="Nucleic acid-binding proteins"/>
    <property type="match status" value="1"/>
</dbReference>
<dbReference type="Pfam" id="PF03726">
    <property type="entry name" value="PNPase"/>
    <property type="match status" value="1"/>
</dbReference>
<dbReference type="InterPro" id="IPR036345">
    <property type="entry name" value="ExoRNase_PH_dom2_sf"/>
</dbReference>
<reference evidence="11 12" key="1">
    <citation type="submission" date="2019-07" db="EMBL/GenBank/DDBJ databases">
        <title>Sphingomonas AE3 Genome sequencing and assembly.</title>
        <authorList>
            <person name="Kim H."/>
        </authorList>
    </citation>
    <scope>NUCLEOTIDE SEQUENCE [LARGE SCALE GENOMIC DNA]</scope>
    <source>
        <strain evidence="11 12">AE3</strain>
    </source>
</reference>
<evidence type="ECO:0000256" key="4">
    <source>
        <dbReference type="ARBA" id="ARBA00022695"/>
    </source>
</evidence>
<evidence type="ECO:0000256" key="7">
    <source>
        <dbReference type="ARBA" id="ARBA00022884"/>
    </source>
</evidence>
<feature type="binding site" evidence="8">
    <location>
        <position position="488"/>
    </location>
    <ligand>
        <name>Mg(2+)</name>
        <dbReference type="ChEBI" id="CHEBI:18420"/>
    </ligand>
</feature>
<dbReference type="InterPro" id="IPR012162">
    <property type="entry name" value="PNPase"/>
</dbReference>
<dbReference type="RefSeq" id="WP_147494406.1">
    <property type="nucleotide sequence ID" value="NZ_CP041659.1"/>
</dbReference>
<feature type="domain" description="S1 motif" evidence="10">
    <location>
        <begin position="624"/>
        <end position="692"/>
    </location>
</feature>
<feature type="binding site" evidence="8">
    <location>
        <position position="494"/>
    </location>
    <ligand>
        <name>Mg(2+)</name>
        <dbReference type="ChEBI" id="CHEBI:18420"/>
    </ligand>
</feature>
<dbReference type="Pfam" id="PF03725">
    <property type="entry name" value="RNase_PH_C"/>
    <property type="match status" value="1"/>
</dbReference>
<keyword evidence="12" id="KW-1185">Reference proteome</keyword>
<dbReference type="PANTHER" id="PTHR11252">
    <property type="entry name" value="POLYRIBONUCLEOTIDE NUCLEOTIDYLTRANSFERASE"/>
    <property type="match status" value="1"/>
</dbReference>
<dbReference type="InterPro" id="IPR004087">
    <property type="entry name" value="KH_dom"/>
</dbReference>
<dbReference type="HAMAP" id="MF_01595">
    <property type="entry name" value="PNPase"/>
    <property type="match status" value="1"/>
</dbReference>
<dbReference type="SMART" id="SM00316">
    <property type="entry name" value="S1"/>
    <property type="match status" value="1"/>
</dbReference>